<comment type="caution">
    <text evidence="9">The sequence shown here is derived from an EMBL/GenBank/DDBJ whole genome shotgun (WGS) entry which is preliminary data.</text>
</comment>
<dbReference type="EMBL" id="CAJNNW010036524">
    <property type="protein sequence ID" value="CAE8735214.1"/>
    <property type="molecule type" value="Genomic_DNA"/>
</dbReference>
<evidence type="ECO:0000313" key="9">
    <source>
        <dbReference type="EMBL" id="CAE8735214.1"/>
    </source>
</evidence>
<feature type="region of interest" description="Disordered" evidence="8">
    <location>
        <begin position="202"/>
        <end position="245"/>
    </location>
</feature>
<reference evidence="9" key="1">
    <citation type="submission" date="2021-02" db="EMBL/GenBank/DDBJ databases">
        <authorList>
            <person name="Dougan E. K."/>
            <person name="Rhodes N."/>
            <person name="Thang M."/>
            <person name="Chan C."/>
        </authorList>
    </citation>
    <scope>NUCLEOTIDE SEQUENCE</scope>
</reference>
<dbReference type="InterPro" id="IPR019734">
    <property type="entry name" value="TPR_rpt"/>
</dbReference>
<feature type="compositionally biased region" description="Low complexity" evidence="8">
    <location>
        <begin position="210"/>
        <end position="229"/>
    </location>
</feature>
<dbReference type="GO" id="GO:0051301">
    <property type="term" value="P:cell division"/>
    <property type="evidence" value="ECO:0007669"/>
    <property type="project" value="UniProtKB-KW"/>
</dbReference>
<evidence type="ECO:0000256" key="2">
    <source>
        <dbReference type="ARBA" id="ARBA00022737"/>
    </source>
</evidence>
<dbReference type="PANTHER" id="PTHR12558">
    <property type="entry name" value="CELL DIVISION CYCLE 16,23,27"/>
    <property type="match status" value="1"/>
</dbReference>
<keyword evidence="4" id="KW-0833">Ubl conjugation pathway</keyword>
<feature type="repeat" description="TPR" evidence="7">
    <location>
        <begin position="351"/>
        <end position="384"/>
    </location>
</feature>
<evidence type="ECO:0000256" key="1">
    <source>
        <dbReference type="ARBA" id="ARBA00022618"/>
    </source>
</evidence>
<dbReference type="InterPro" id="IPR013105">
    <property type="entry name" value="TPR_2"/>
</dbReference>
<evidence type="ECO:0000256" key="3">
    <source>
        <dbReference type="ARBA" id="ARBA00022776"/>
    </source>
</evidence>
<evidence type="ECO:0000256" key="5">
    <source>
        <dbReference type="ARBA" id="ARBA00022803"/>
    </source>
</evidence>
<keyword evidence="2" id="KW-0677">Repeat</keyword>
<dbReference type="AlphaFoldDB" id="A0A813LQY5"/>
<dbReference type="Gene3D" id="1.25.40.10">
    <property type="entry name" value="Tetratricopeptide repeat domain"/>
    <property type="match status" value="2"/>
</dbReference>
<dbReference type="GO" id="GO:0005680">
    <property type="term" value="C:anaphase-promoting complex"/>
    <property type="evidence" value="ECO:0007669"/>
    <property type="project" value="TreeGrafter"/>
</dbReference>
<dbReference type="InterPro" id="IPR011990">
    <property type="entry name" value="TPR-like_helical_dom_sf"/>
</dbReference>
<feature type="repeat" description="TPR" evidence="7">
    <location>
        <begin position="522"/>
        <end position="555"/>
    </location>
</feature>
<evidence type="ECO:0000313" key="10">
    <source>
        <dbReference type="Proteomes" id="UP000626109"/>
    </source>
</evidence>
<dbReference type="GO" id="GO:0045842">
    <property type="term" value="P:positive regulation of mitotic metaphase/anaphase transition"/>
    <property type="evidence" value="ECO:0007669"/>
    <property type="project" value="TreeGrafter"/>
</dbReference>
<dbReference type="SMART" id="SM00028">
    <property type="entry name" value="TPR"/>
    <property type="match status" value="8"/>
</dbReference>
<dbReference type="Pfam" id="PF07719">
    <property type="entry name" value="TPR_2"/>
    <property type="match status" value="1"/>
</dbReference>
<sequence>MGSTYDQPTIDSICCRLRKLVQDSFQKHLYTTAIFFADKLVSLSHEAEDLYTLAECYFKNREYRRVLHLLKKHNDITGGDERLKLLAAQSLMECRDWDECIRYLDDNAPADDSPSDPKMASVFALLRGKVYEVTENQENALLWYERAVQLDPYCHEALDRLVGNHLLTLEREVALLRSLRLHQEDEWLRHLYAAKLAAARSSSENPLEPASQTAQGTSTSTASATATSQEGVGSVQDGSATGGDTWWGIGRQRRLHQAREGLDSLKQDKYPAQLLPAALAQNGHTLAAQSTRYFYQGDFESCYLVSKKVLEDDPYHLATLPVHIASLVMLDMKNVVFYVAHQLVNAYPAAPVAWFTAGCYYYMIKKYEHARRFFHKALSLDHNFAPAWIAYGHAFAHHDESDQALAAYRTASRLFPGSQLPWLFIGMEYVRTNSLQLALQCLECARSLMPTDPHIYNEIGVVAFHKKAYSKAVDLLNQALRWSTTPHETTCSNLGHALLKCGAYDRALEAFQQANRLNPRSASVLSGIAFTLQLQGKSDEAIEYYHRALSIQRDDAFASEMLSYAVQETGENDSSMEL</sequence>
<evidence type="ECO:0000256" key="4">
    <source>
        <dbReference type="ARBA" id="ARBA00022786"/>
    </source>
</evidence>
<keyword evidence="1" id="KW-0132">Cell division</keyword>
<name>A0A813LQY5_POLGL</name>
<feature type="repeat" description="TPR" evidence="7">
    <location>
        <begin position="385"/>
        <end position="418"/>
    </location>
</feature>
<proteinExistence type="predicted"/>
<dbReference type="PANTHER" id="PTHR12558:SF9">
    <property type="entry name" value="CELL DIVISION CYCLE PROTEIN 16 HOMOLOG"/>
    <property type="match status" value="1"/>
</dbReference>
<evidence type="ECO:0008006" key="11">
    <source>
        <dbReference type="Google" id="ProtNLM"/>
    </source>
</evidence>
<dbReference type="GO" id="GO:0031145">
    <property type="term" value="P:anaphase-promoting complex-dependent catabolic process"/>
    <property type="evidence" value="ECO:0007669"/>
    <property type="project" value="TreeGrafter"/>
</dbReference>
<feature type="repeat" description="TPR" evidence="7">
    <location>
        <begin position="121"/>
        <end position="154"/>
    </location>
</feature>
<accession>A0A813LQY5</accession>
<gene>
    <name evidence="9" type="ORF">PGLA2088_LOCUS47714</name>
</gene>
<keyword evidence="3" id="KW-0498">Mitosis</keyword>
<dbReference type="GO" id="GO:0005737">
    <property type="term" value="C:cytoplasm"/>
    <property type="evidence" value="ECO:0007669"/>
    <property type="project" value="TreeGrafter"/>
</dbReference>
<evidence type="ECO:0000256" key="7">
    <source>
        <dbReference type="PROSITE-ProRule" id="PRU00339"/>
    </source>
</evidence>
<keyword evidence="5 7" id="KW-0802">TPR repeat</keyword>
<dbReference type="Proteomes" id="UP000626109">
    <property type="component" value="Unassembled WGS sequence"/>
</dbReference>
<evidence type="ECO:0000256" key="6">
    <source>
        <dbReference type="ARBA" id="ARBA00023306"/>
    </source>
</evidence>
<organism evidence="9 10">
    <name type="scientific">Polarella glacialis</name>
    <name type="common">Dinoflagellate</name>
    <dbReference type="NCBI Taxonomy" id="89957"/>
    <lineage>
        <taxon>Eukaryota</taxon>
        <taxon>Sar</taxon>
        <taxon>Alveolata</taxon>
        <taxon>Dinophyceae</taxon>
        <taxon>Suessiales</taxon>
        <taxon>Suessiaceae</taxon>
        <taxon>Polarella</taxon>
    </lineage>
</organism>
<dbReference type="GO" id="GO:0016567">
    <property type="term" value="P:protein ubiquitination"/>
    <property type="evidence" value="ECO:0007669"/>
    <property type="project" value="TreeGrafter"/>
</dbReference>
<dbReference type="Pfam" id="PF12895">
    <property type="entry name" value="ANAPC3"/>
    <property type="match status" value="1"/>
</dbReference>
<feature type="repeat" description="TPR" evidence="7">
    <location>
        <begin position="488"/>
        <end position="521"/>
    </location>
</feature>
<protein>
    <recommendedName>
        <fullName evidence="11">Anaphase-promoting complex subunit 6</fullName>
    </recommendedName>
</protein>
<evidence type="ECO:0000256" key="8">
    <source>
        <dbReference type="SAM" id="MobiDB-lite"/>
    </source>
</evidence>
<dbReference type="SUPFAM" id="SSF48452">
    <property type="entry name" value="TPR-like"/>
    <property type="match status" value="2"/>
</dbReference>
<keyword evidence="6" id="KW-0131">Cell cycle</keyword>
<dbReference type="PROSITE" id="PS50005">
    <property type="entry name" value="TPR"/>
    <property type="match status" value="5"/>
</dbReference>
<dbReference type="Pfam" id="PF14559">
    <property type="entry name" value="TPR_19"/>
    <property type="match status" value="1"/>
</dbReference>